<accession>A0ABP5L853</accession>
<dbReference type="CDD" id="cd00161">
    <property type="entry name" value="beta-trefoil_Ricin-like"/>
    <property type="match status" value="1"/>
</dbReference>
<evidence type="ECO:0000256" key="4">
    <source>
        <dbReference type="ARBA" id="ARBA00022963"/>
    </source>
</evidence>
<evidence type="ECO:0000256" key="3">
    <source>
        <dbReference type="ARBA" id="ARBA00022919"/>
    </source>
</evidence>
<dbReference type="Gene3D" id="3.20.20.70">
    <property type="entry name" value="Aldolase class I"/>
    <property type="match status" value="1"/>
</dbReference>
<dbReference type="Gene3D" id="2.80.10.50">
    <property type="match status" value="1"/>
</dbReference>
<dbReference type="Pfam" id="PF14200">
    <property type="entry name" value="RicinB_lectin_2"/>
    <property type="match status" value="2"/>
</dbReference>
<gene>
    <name evidence="8" type="ORF">GCM10009760_29340</name>
</gene>
<dbReference type="Proteomes" id="UP001422759">
    <property type="component" value="Unassembled WGS sequence"/>
</dbReference>
<name>A0ABP5L853_9ACTN</name>
<dbReference type="PROSITE" id="PS50231">
    <property type="entry name" value="RICIN_B_LECTIN"/>
    <property type="match status" value="1"/>
</dbReference>
<evidence type="ECO:0000256" key="5">
    <source>
        <dbReference type="ARBA" id="ARBA00033098"/>
    </source>
</evidence>
<sequence length="831" mass="85960">MRPTPPAGRPIRTAGAVLALCLTLCLATATATGRATATTTAARTGTARTATAAATATAVTVDGTSPGRTFDGVGAISGGGGNSRLLLDYPEPQRGQILDYLFKPGYGAALQILKAEIGGDTNSTDGAESSFEHTRGAVDCSNGYEWWLMEQAKARNPAIKLYALAWGAPGWVGNGNFWSQDMIDYLMDWLGCARQHGLAIDYLGGWNERGYNAAWYENLHATLAAKGFTGTKVVGADDNWSIATSMRTDSALDSAVDIVGTHYPCGYMSAMTSCSSTPDALATGKQLWASENGSEDAETGAAPMARAINRGYLDARMTAIINWPVVAALYPNLGFNTMGLVTADQPWSGAYTVGRSAWATAQTTQFTAPGWQYLDTASGYLGGNRANGSYLSYAAPGKAAWSTVFETMDATADQTVTLQVAGGLPAGALHVWSTDLSASAATTRMTSGADLTATAGVYRLTLRPGRLYTVTTTTGQGAGTAPSPQRGRLALPYTDSLAGTATGQEAAYFAAMNGAFETEPCAGGRAGRCLRQQAPTTPIRWTAESADQPYTLMGDLGWSDYTVAADVLLEQAGTAELLGRVGTQARNNNGLNAYNLRISDTGVWTLLKSDTAWAFTTLASGTVPGVSAGSWHHLALSFQGSAITARIDGAVVAAVTDGSYGAGQIALGTGGYYGAQFSNLSITPGTTAPLDGTYQLADANSGQLLDAANQGTADGTPVIQWPSNGGANQKWRLASTGDGYYTITGVASGKALDLPGPSTLPGTQLDLRSADGGTGQQWLVVPSTGGHYTLESRADGQLADVSGASLTMGAGVIQWPANGGANQSWQLVKAG</sequence>
<dbReference type="RefSeq" id="WP_344464857.1">
    <property type="nucleotide sequence ID" value="NZ_BAAANT010000014.1"/>
</dbReference>
<dbReference type="Pfam" id="PF21708">
    <property type="entry name" value="Glyco_hydro_59_C"/>
    <property type="match status" value="1"/>
</dbReference>
<dbReference type="SUPFAM" id="SSF51445">
    <property type="entry name" value="(Trans)glycosidases"/>
    <property type="match status" value="1"/>
</dbReference>
<dbReference type="PRINTS" id="PR00850">
    <property type="entry name" value="GLHYDRLASE59"/>
</dbReference>
<dbReference type="Gene3D" id="3.20.20.80">
    <property type="entry name" value="Glycosidases"/>
    <property type="match status" value="1"/>
</dbReference>
<dbReference type="InterPro" id="IPR013320">
    <property type="entry name" value="ConA-like_dom_sf"/>
</dbReference>
<dbReference type="EC" id="3.2.1.46" evidence="2"/>
<evidence type="ECO:0000313" key="9">
    <source>
        <dbReference type="Proteomes" id="UP001422759"/>
    </source>
</evidence>
<evidence type="ECO:0000256" key="1">
    <source>
        <dbReference type="ARBA" id="ARBA00005637"/>
    </source>
</evidence>
<comment type="similarity">
    <text evidence="1">Belongs to the glycosyl hydrolase 59 family.</text>
</comment>
<dbReference type="InterPro" id="IPR001286">
    <property type="entry name" value="Glyco_hydro_59"/>
</dbReference>
<proteinExistence type="inferred from homology"/>
<dbReference type="InterPro" id="IPR049161">
    <property type="entry name" value="GH59_cat"/>
</dbReference>
<dbReference type="SMART" id="SM00458">
    <property type="entry name" value="RICIN"/>
    <property type="match status" value="1"/>
</dbReference>
<keyword evidence="9" id="KW-1185">Reference proteome</keyword>
<keyword evidence="3" id="KW-0443">Lipid metabolism</keyword>
<dbReference type="PANTHER" id="PTHR15172:SF1">
    <property type="entry name" value="GALACTOCEREBROSIDASE"/>
    <property type="match status" value="1"/>
</dbReference>
<reference evidence="9" key="1">
    <citation type="journal article" date="2019" name="Int. J. Syst. Evol. Microbiol.">
        <title>The Global Catalogue of Microorganisms (GCM) 10K type strain sequencing project: providing services to taxonomists for standard genome sequencing and annotation.</title>
        <authorList>
            <consortium name="The Broad Institute Genomics Platform"/>
            <consortium name="The Broad Institute Genome Sequencing Center for Infectious Disease"/>
            <person name="Wu L."/>
            <person name="Ma J."/>
        </authorList>
    </citation>
    <scope>NUCLEOTIDE SEQUENCE [LARGE SCALE GENOMIC DNA]</scope>
    <source>
        <strain evidence="9">JCM 14560</strain>
    </source>
</reference>
<keyword evidence="6" id="KW-0732">Signal</keyword>
<dbReference type="EMBL" id="BAAANT010000014">
    <property type="protein sequence ID" value="GAA2143243.1"/>
    <property type="molecule type" value="Genomic_DNA"/>
</dbReference>
<keyword evidence="4" id="KW-0442">Lipid degradation</keyword>
<comment type="caution">
    <text evidence="8">The sequence shown here is derived from an EMBL/GenBank/DDBJ whole genome shotgun (WGS) entry which is preliminary data.</text>
</comment>
<organism evidence="8 9">
    <name type="scientific">Kitasatospora kazusensis</name>
    <dbReference type="NCBI Taxonomy" id="407974"/>
    <lineage>
        <taxon>Bacteria</taxon>
        <taxon>Bacillati</taxon>
        <taxon>Actinomycetota</taxon>
        <taxon>Actinomycetes</taxon>
        <taxon>Kitasatosporales</taxon>
        <taxon>Streptomycetaceae</taxon>
        <taxon>Kitasatospora</taxon>
    </lineage>
</organism>
<evidence type="ECO:0000259" key="7">
    <source>
        <dbReference type="SMART" id="SM00458"/>
    </source>
</evidence>
<feature type="chain" id="PRO_5045277179" description="galactosylceramidase" evidence="6">
    <location>
        <begin position="32"/>
        <end position="831"/>
    </location>
</feature>
<dbReference type="InterPro" id="IPR049162">
    <property type="entry name" value="GH59_C"/>
</dbReference>
<feature type="signal peptide" evidence="6">
    <location>
        <begin position="1"/>
        <end position="31"/>
    </location>
</feature>
<dbReference type="InterPro" id="IPR000772">
    <property type="entry name" value="Ricin_B_lectin"/>
</dbReference>
<evidence type="ECO:0000256" key="2">
    <source>
        <dbReference type="ARBA" id="ARBA00012657"/>
    </source>
</evidence>
<dbReference type="Pfam" id="PF02057">
    <property type="entry name" value="Glyco_hydro_59"/>
    <property type="match status" value="1"/>
</dbReference>
<feature type="domain" description="Ricin B lectin" evidence="7">
    <location>
        <begin position="691"/>
        <end position="828"/>
    </location>
</feature>
<dbReference type="InterPro" id="IPR035992">
    <property type="entry name" value="Ricin_B-like_lectins"/>
</dbReference>
<dbReference type="SUPFAM" id="SSF49899">
    <property type="entry name" value="Concanavalin A-like lectins/glucanases"/>
    <property type="match status" value="1"/>
</dbReference>
<dbReference type="InterPro" id="IPR017853">
    <property type="entry name" value="GH"/>
</dbReference>
<evidence type="ECO:0000313" key="8">
    <source>
        <dbReference type="EMBL" id="GAA2143243.1"/>
    </source>
</evidence>
<evidence type="ECO:0000256" key="6">
    <source>
        <dbReference type="SAM" id="SignalP"/>
    </source>
</evidence>
<dbReference type="SUPFAM" id="SSF50370">
    <property type="entry name" value="Ricin B-like lectins"/>
    <property type="match status" value="1"/>
</dbReference>
<protein>
    <recommendedName>
        <fullName evidence="2">galactosylceramidase</fullName>
        <ecNumber evidence="2">3.2.1.46</ecNumber>
    </recommendedName>
    <alternativeName>
        <fullName evidence="5">Galactosylceramidase</fullName>
    </alternativeName>
</protein>
<dbReference type="PANTHER" id="PTHR15172">
    <property type="entry name" value="GALACTOCEREBROSIDASE"/>
    <property type="match status" value="1"/>
</dbReference>
<dbReference type="Gene3D" id="2.60.120.560">
    <property type="entry name" value="Exo-inulinase, domain 1"/>
    <property type="match status" value="1"/>
</dbReference>
<dbReference type="InterPro" id="IPR013785">
    <property type="entry name" value="Aldolase_TIM"/>
</dbReference>
<keyword evidence="3" id="KW-0746">Sphingolipid metabolism</keyword>